<dbReference type="GO" id="GO:0015031">
    <property type="term" value="P:protein transport"/>
    <property type="evidence" value="ECO:0007669"/>
    <property type="project" value="UniProtKB-KW"/>
</dbReference>
<name>A0AA88C8T3_9BURK</name>
<dbReference type="GO" id="GO:0005886">
    <property type="term" value="C:plasma membrane"/>
    <property type="evidence" value="ECO:0007669"/>
    <property type="project" value="UniProtKB-SubCell"/>
</dbReference>
<keyword evidence="3" id="KW-1003">Cell membrane</keyword>
<dbReference type="RefSeq" id="WP_189568923.1">
    <property type="nucleotide sequence ID" value="NZ_BMWW01000004.1"/>
</dbReference>
<feature type="compositionally biased region" description="Low complexity" evidence="9">
    <location>
        <begin position="148"/>
        <end position="157"/>
    </location>
</feature>
<dbReference type="EMBL" id="BMWW01000004">
    <property type="protein sequence ID" value="GGY93569.1"/>
    <property type="molecule type" value="Genomic_DNA"/>
</dbReference>
<keyword evidence="4" id="KW-0997">Cell inner membrane</keyword>
<dbReference type="Gene3D" id="2.30.30.830">
    <property type="match status" value="1"/>
</dbReference>
<evidence type="ECO:0000259" key="10">
    <source>
        <dbReference type="Pfam" id="PF11356"/>
    </source>
</evidence>
<dbReference type="InterPro" id="IPR024961">
    <property type="entry name" value="T2SS_GspC_N"/>
</dbReference>
<dbReference type="Pfam" id="PF11356">
    <property type="entry name" value="T2SSC"/>
    <property type="match status" value="1"/>
</dbReference>
<feature type="domain" description="Type II secretion system protein GspC N-terminal" evidence="10">
    <location>
        <begin position="65"/>
        <end position="127"/>
    </location>
</feature>
<dbReference type="Proteomes" id="UP000619512">
    <property type="component" value="Unassembled WGS sequence"/>
</dbReference>
<evidence type="ECO:0000313" key="12">
    <source>
        <dbReference type="Proteomes" id="UP000619512"/>
    </source>
</evidence>
<organism evidence="11 12">
    <name type="scientific">Pseudoduganella plicata</name>
    <dbReference type="NCBI Taxonomy" id="321984"/>
    <lineage>
        <taxon>Bacteria</taxon>
        <taxon>Pseudomonadati</taxon>
        <taxon>Pseudomonadota</taxon>
        <taxon>Betaproteobacteria</taxon>
        <taxon>Burkholderiales</taxon>
        <taxon>Oxalobacteraceae</taxon>
        <taxon>Telluria group</taxon>
        <taxon>Pseudoduganella</taxon>
    </lineage>
</organism>
<evidence type="ECO:0000256" key="3">
    <source>
        <dbReference type="ARBA" id="ARBA00022475"/>
    </source>
</evidence>
<evidence type="ECO:0000256" key="1">
    <source>
        <dbReference type="ARBA" id="ARBA00004533"/>
    </source>
</evidence>
<sequence length="222" mass="21982">MNRLPFISTVAAVVALTASVAYWGLQLYKPAQRPIAAVPVTETPPAPIDAARGLFGGDTAVAAVSNYELRGVVAARNGQRSVAIIAANGEPPKAWPVGTELAPGVTVKDVQPRFVTLSEGGVQKRLDLPADMGMSSTTAAPLPEVKRGAAPAPQQPSATPPPPPANPGGQAASGGQAGYVGQAGQAGGQAAGQAGGQAGGQAAGQAAPVQTAPAQRTSTDTK</sequence>
<evidence type="ECO:0000256" key="8">
    <source>
        <dbReference type="ARBA" id="ARBA00023136"/>
    </source>
</evidence>
<reference evidence="11" key="1">
    <citation type="journal article" date="2014" name="Int. J. Syst. Evol. Microbiol.">
        <title>Complete genome sequence of Corynebacterium casei LMG S-19264T (=DSM 44701T), isolated from a smear-ripened cheese.</title>
        <authorList>
            <consortium name="US DOE Joint Genome Institute (JGI-PGF)"/>
            <person name="Walter F."/>
            <person name="Albersmeier A."/>
            <person name="Kalinowski J."/>
            <person name="Ruckert C."/>
        </authorList>
    </citation>
    <scope>NUCLEOTIDE SEQUENCE</scope>
    <source>
        <strain evidence="11">KCTC 12344</strain>
    </source>
</reference>
<dbReference type="AlphaFoldDB" id="A0AA88C8T3"/>
<accession>A0AA88C8T3</accession>
<gene>
    <name evidence="11" type="ORF">GCM10007388_28850</name>
</gene>
<keyword evidence="5" id="KW-0812">Transmembrane</keyword>
<keyword evidence="2" id="KW-0813">Transport</keyword>
<evidence type="ECO:0000256" key="9">
    <source>
        <dbReference type="SAM" id="MobiDB-lite"/>
    </source>
</evidence>
<evidence type="ECO:0000256" key="4">
    <source>
        <dbReference type="ARBA" id="ARBA00022519"/>
    </source>
</evidence>
<feature type="compositionally biased region" description="Gly residues" evidence="9">
    <location>
        <begin position="184"/>
        <end position="202"/>
    </location>
</feature>
<comment type="caution">
    <text evidence="11">The sequence shown here is derived from an EMBL/GenBank/DDBJ whole genome shotgun (WGS) entry which is preliminary data.</text>
</comment>
<reference evidence="11" key="2">
    <citation type="submission" date="2022-12" db="EMBL/GenBank/DDBJ databases">
        <authorList>
            <person name="Sun Q."/>
            <person name="Kim S."/>
        </authorList>
    </citation>
    <scope>NUCLEOTIDE SEQUENCE</scope>
    <source>
        <strain evidence="11">KCTC 12344</strain>
    </source>
</reference>
<evidence type="ECO:0000313" key="11">
    <source>
        <dbReference type="EMBL" id="GGY93569.1"/>
    </source>
</evidence>
<evidence type="ECO:0000256" key="5">
    <source>
        <dbReference type="ARBA" id="ARBA00022692"/>
    </source>
</evidence>
<evidence type="ECO:0000256" key="2">
    <source>
        <dbReference type="ARBA" id="ARBA00022448"/>
    </source>
</evidence>
<proteinExistence type="predicted"/>
<feature type="compositionally biased region" description="Low complexity" evidence="9">
    <location>
        <begin position="203"/>
        <end position="215"/>
    </location>
</feature>
<evidence type="ECO:0000256" key="7">
    <source>
        <dbReference type="ARBA" id="ARBA00022989"/>
    </source>
</evidence>
<evidence type="ECO:0000256" key="6">
    <source>
        <dbReference type="ARBA" id="ARBA00022927"/>
    </source>
</evidence>
<keyword evidence="7" id="KW-1133">Transmembrane helix</keyword>
<keyword evidence="6" id="KW-0653">Protein transport</keyword>
<protein>
    <recommendedName>
        <fullName evidence="10">Type II secretion system protein GspC N-terminal domain-containing protein</fullName>
    </recommendedName>
</protein>
<keyword evidence="8" id="KW-0472">Membrane</keyword>
<comment type="subcellular location">
    <subcellularLocation>
        <location evidence="1">Cell inner membrane</location>
    </subcellularLocation>
</comment>
<feature type="region of interest" description="Disordered" evidence="9">
    <location>
        <begin position="126"/>
        <end position="222"/>
    </location>
</feature>